<keyword evidence="8 13" id="KW-0067">ATP-binding</keyword>
<evidence type="ECO:0000256" key="11">
    <source>
        <dbReference type="ARBA" id="ARBA00023004"/>
    </source>
</evidence>
<keyword evidence="3 13" id="KW-0820">tRNA-binding</keyword>
<dbReference type="Gene3D" id="3.40.50.620">
    <property type="entry name" value="HUPs"/>
    <property type="match status" value="1"/>
</dbReference>
<protein>
    <recommendedName>
        <fullName evidence="13">tRNA-cytidine(32) 2-sulfurtransferase</fullName>
        <ecNumber evidence="13">2.8.1.-</ecNumber>
    </recommendedName>
    <alternativeName>
        <fullName evidence="13">Two-thiocytidine biosynthesis protein A</fullName>
    </alternativeName>
    <alternativeName>
        <fullName evidence="13">tRNA 2-thiocytidine biosynthesis protein TtcA</fullName>
    </alternativeName>
</protein>
<evidence type="ECO:0000256" key="7">
    <source>
        <dbReference type="ARBA" id="ARBA00022741"/>
    </source>
</evidence>
<dbReference type="Pfam" id="PF01171">
    <property type="entry name" value="ATP_bind_3"/>
    <property type="match status" value="1"/>
</dbReference>
<dbReference type="RefSeq" id="WP_108673615.1">
    <property type="nucleotide sequence ID" value="NZ_CP025628.1"/>
</dbReference>
<evidence type="ECO:0000313" key="15">
    <source>
        <dbReference type="EMBL" id="AWD32190.1"/>
    </source>
</evidence>
<keyword evidence="6 13" id="KW-0479">Metal-binding</keyword>
<evidence type="ECO:0000256" key="9">
    <source>
        <dbReference type="ARBA" id="ARBA00022842"/>
    </source>
</evidence>
<dbReference type="PIRSF" id="PIRSF004976">
    <property type="entry name" value="ATPase_YdaO"/>
    <property type="match status" value="1"/>
</dbReference>
<comment type="subcellular location">
    <subcellularLocation>
        <location evidence="13">Cytoplasm</location>
    </subcellularLocation>
</comment>
<keyword evidence="5 13" id="KW-0819">tRNA processing</keyword>
<dbReference type="GO" id="GO:0034227">
    <property type="term" value="P:tRNA thio-modification"/>
    <property type="evidence" value="ECO:0007669"/>
    <property type="project" value="UniProtKB-UniRule"/>
</dbReference>
<keyword evidence="10 13" id="KW-0694">RNA-binding</keyword>
<keyword evidence="12 13" id="KW-0411">Iron-sulfur</keyword>
<evidence type="ECO:0000256" key="6">
    <source>
        <dbReference type="ARBA" id="ARBA00022723"/>
    </source>
</evidence>
<evidence type="ECO:0000256" key="4">
    <source>
        <dbReference type="ARBA" id="ARBA00022679"/>
    </source>
</evidence>
<dbReference type="InterPro" id="IPR011063">
    <property type="entry name" value="TilS/TtcA_N"/>
</dbReference>
<evidence type="ECO:0000256" key="3">
    <source>
        <dbReference type="ARBA" id="ARBA00022555"/>
    </source>
</evidence>
<dbReference type="PANTHER" id="PTHR43686:SF1">
    <property type="entry name" value="AMINOTRAN_5 DOMAIN-CONTAINING PROTEIN"/>
    <property type="match status" value="1"/>
</dbReference>
<dbReference type="GO" id="GO:0051539">
    <property type="term" value="F:4 iron, 4 sulfur cluster binding"/>
    <property type="evidence" value="ECO:0007669"/>
    <property type="project" value="UniProtKB-UniRule"/>
</dbReference>
<dbReference type="HAMAP" id="MF_01850">
    <property type="entry name" value="TtcA"/>
    <property type="match status" value="1"/>
</dbReference>
<feature type="short sequence motif" description="PP-loop motif" evidence="13">
    <location>
        <begin position="54"/>
        <end position="59"/>
    </location>
</feature>
<keyword evidence="16" id="KW-1185">Reference proteome</keyword>
<evidence type="ECO:0000256" key="12">
    <source>
        <dbReference type="ARBA" id="ARBA00023014"/>
    </source>
</evidence>
<dbReference type="GO" id="GO:0000287">
    <property type="term" value="F:magnesium ion binding"/>
    <property type="evidence" value="ECO:0007669"/>
    <property type="project" value="UniProtKB-UniRule"/>
</dbReference>
<accession>A0A3S7J942</accession>
<evidence type="ECO:0000259" key="14">
    <source>
        <dbReference type="Pfam" id="PF01171"/>
    </source>
</evidence>
<dbReference type="OrthoDB" id="9801054at2"/>
<evidence type="ECO:0000256" key="13">
    <source>
        <dbReference type="HAMAP-Rule" id="MF_01850"/>
    </source>
</evidence>
<sequence>MNKMQKISLIEKQYSDKNYINIKKLNKKISRDTTKAISDFNMIEDGDLVMVCMSGGKDSYALLDILQKIKLRAPFNFELIAVNLDQGQPNFPKTTLPTYLKEKGIKFHIEEQNTYNIVNNILKKNETKCSLCSRLRRGILYKVADKLGANKIALGHHMNDIINTFFLNMLYNGKLKSMPPKLLSDNGKHIVIRPLSYILEKDLEIYSKLNKFPIIPCYSCGTQKGLKRKEINKMINYIYSTNPGKIFSIFNSLSNISPSHMLDRNLFNFETLSDNS</sequence>
<reference evidence="15 16" key="1">
    <citation type="journal article" date="2018" name="Parasitology">
        <title>The reduced genome of Candidatus Kinetoplastibacterium sorsogonicusi, the endosymbiont of Kentomonas sorsogonicus (Trypanosomatidae): loss of the haem-synthesis pathway.</title>
        <authorList>
            <person name="Silva F.M."/>
            <person name="Kostygov A.Y."/>
            <person name="Spodareva V.V."/>
            <person name="Butenko A."/>
            <person name="Tossou R."/>
            <person name="Lukes J."/>
            <person name="Yurchenko V."/>
            <person name="Alves J.M.P."/>
        </authorList>
    </citation>
    <scope>NUCLEOTIDE SEQUENCE [LARGE SCALE GENOMIC DNA]</scope>
    <source>
        <strain evidence="15 16">MF-08</strain>
    </source>
</reference>
<organism evidence="15 16">
    <name type="scientific">Candidatus Kinetoplastidibacterium kentomonadis</name>
    <dbReference type="NCBI Taxonomy" id="1576550"/>
    <lineage>
        <taxon>Bacteria</taxon>
        <taxon>Pseudomonadati</taxon>
        <taxon>Pseudomonadota</taxon>
        <taxon>Betaproteobacteria</taxon>
        <taxon>Candidatus Kinetoplastidibacterium</taxon>
    </lineage>
</organism>
<dbReference type="GO" id="GO:0005737">
    <property type="term" value="C:cytoplasm"/>
    <property type="evidence" value="ECO:0007669"/>
    <property type="project" value="UniProtKB-SubCell"/>
</dbReference>
<dbReference type="Proteomes" id="UP000266796">
    <property type="component" value="Chromosome"/>
</dbReference>
<keyword evidence="1 13" id="KW-0004">4Fe-4S</keyword>
<comment type="catalytic activity">
    <reaction evidence="13">
        <text>cytidine(32) in tRNA + S-sulfanyl-L-cysteinyl-[cysteine desulfurase] + AH2 + ATP = 2-thiocytidine(32) in tRNA + L-cysteinyl-[cysteine desulfurase] + A + AMP + diphosphate + H(+)</text>
        <dbReference type="Rhea" id="RHEA:57048"/>
        <dbReference type="Rhea" id="RHEA-COMP:10288"/>
        <dbReference type="Rhea" id="RHEA-COMP:12157"/>
        <dbReference type="Rhea" id="RHEA-COMP:12158"/>
        <dbReference type="Rhea" id="RHEA-COMP:14821"/>
        <dbReference type="ChEBI" id="CHEBI:13193"/>
        <dbReference type="ChEBI" id="CHEBI:15378"/>
        <dbReference type="ChEBI" id="CHEBI:17499"/>
        <dbReference type="ChEBI" id="CHEBI:29950"/>
        <dbReference type="ChEBI" id="CHEBI:30616"/>
        <dbReference type="ChEBI" id="CHEBI:33019"/>
        <dbReference type="ChEBI" id="CHEBI:61963"/>
        <dbReference type="ChEBI" id="CHEBI:82748"/>
        <dbReference type="ChEBI" id="CHEBI:141453"/>
        <dbReference type="ChEBI" id="CHEBI:456215"/>
    </reaction>
</comment>
<dbReference type="NCBIfam" id="NF007972">
    <property type="entry name" value="PRK10696.1"/>
    <property type="match status" value="1"/>
</dbReference>
<feature type="binding site" evidence="13">
    <location>
        <position position="132"/>
    </location>
    <ligand>
        <name>[4Fe-4S] cluster</name>
        <dbReference type="ChEBI" id="CHEBI:49883"/>
    </ligand>
</feature>
<dbReference type="InterPro" id="IPR035107">
    <property type="entry name" value="tRNA_thiolation_TtcA_Ctu1"/>
</dbReference>
<keyword evidence="7 13" id="KW-0547">Nucleotide-binding</keyword>
<dbReference type="CDD" id="cd24138">
    <property type="entry name" value="TtcA-like"/>
    <property type="match status" value="1"/>
</dbReference>
<dbReference type="GO" id="GO:0000049">
    <property type="term" value="F:tRNA binding"/>
    <property type="evidence" value="ECO:0007669"/>
    <property type="project" value="UniProtKB-KW"/>
</dbReference>
<evidence type="ECO:0000256" key="10">
    <source>
        <dbReference type="ARBA" id="ARBA00022884"/>
    </source>
</evidence>
<keyword evidence="2 13" id="KW-0963">Cytoplasm</keyword>
<dbReference type="KEGG" id="kso:CKSOR_00045"/>
<comment type="cofactor">
    <cofactor evidence="13">
        <name>Mg(2+)</name>
        <dbReference type="ChEBI" id="CHEBI:18420"/>
    </cofactor>
</comment>
<dbReference type="AlphaFoldDB" id="A0A3S7J942"/>
<feature type="domain" description="tRNA(Ile)-lysidine/2-thiocytidine synthase N-terminal" evidence="14">
    <location>
        <begin position="49"/>
        <end position="212"/>
    </location>
</feature>
<comment type="miscellaneous">
    <text evidence="13">The thiolation reaction likely consists of two steps: a first activation step by ATP to form an adenylated intermediate of the target base of tRNA, and a second nucleophilic substitution step of the sulfur (S) atom supplied by the hydrosulfide attached to the Fe-S cluster.</text>
</comment>
<comment type="subunit">
    <text evidence="13">Homodimer.</text>
</comment>
<dbReference type="GO" id="GO:0005524">
    <property type="term" value="F:ATP binding"/>
    <property type="evidence" value="ECO:0007669"/>
    <property type="project" value="UniProtKB-UniRule"/>
</dbReference>
<keyword evidence="4 13" id="KW-0808">Transferase</keyword>
<feature type="binding site" evidence="13">
    <location>
        <position position="129"/>
    </location>
    <ligand>
        <name>[4Fe-4S] cluster</name>
        <dbReference type="ChEBI" id="CHEBI:49883"/>
    </ligand>
</feature>
<evidence type="ECO:0000256" key="1">
    <source>
        <dbReference type="ARBA" id="ARBA00022485"/>
    </source>
</evidence>
<proteinExistence type="inferred from homology"/>
<evidence type="ECO:0000256" key="2">
    <source>
        <dbReference type="ARBA" id="ARBA00022490"/>
    </source>
</evidence>
<keyword evidence="11 13" id="KW-0408">Iron</keyword>
<dbReference type="GO" id="GO:0016783">
    <property type="term" value="F:sulfurtransferase activity"/>
    <property type="evidence" value="ECO:0007669"/>
    <property type="project" value="UniProtKB-UniRule"/>
</dbReference>
<comment type="similarity">
    <text evidence="13">Belongs to the TtcA family.</text>
</comment>
<dbReference type="PANTHER" id="PTHR43686">
    <property type="entry name" value="SULFURTRANSFERASE-RELATED"/>
    <property type="match status" value="1"/>
</dbReference>
<comment type="cofactor">
    <cofactor evidence="13">
        <name>[4Fe-4S] cluster</name>
        <dbReference type="ChEBI" id="CHEBI:49883"/>
    </cofactor>
    <text evidence="13">Binds 1 [4Fe-4S] cluster per subunit. The cluster is chelated by three Cys residues, the fourth Fe has a free coordination site that may bind a sulfur atom transferred from the persulfide of IscS.</text>
</comment>
<dbReference type="InterPro" id="IPR012089">
    <property type="entry name" value="tRNA_Cyd_32_2_STrfase"/>
</dbReference>
<keyword evidence="9 13" id="KW-0460">Magnesium</keyword>
<dbReference type="EMBL" id="CP025628">
    <property type="protein sequence ID" value="AWD32190.1"/>
    <property type="molecule type" value="Genomic_DNA"/>
</dbReference>
<comment type="function">
    <text evidence="13">Catalyzes the ATP-dependent 2-thiolation of cytidine in position 32 of tRNA, to form 2-thiocytidine (s(2)C32). The sulfur atoms are provided by the cysteine/cysteine desulfurase (IscS) system.</text>
</comment>
<dbReference type="SUPFAM" id="SSF52402">
    <property type="entry name" value="Adenine nucleotide alpha hydrolases-like"/>
    <property type="match status" value="1"/>
</dbReference>
<evidence type="ECO:0000313" key="16">
    <source>
        <dbReference type="Proteomes" id="UP000266796"/>
    </source>
</evidence>
<dbReference type="EC" id="2.8.1.-" evidence="13"/>
<dbReference type="InterPro" id="IPR014729">
    <property type="entry name" value="Rossmann-like_a/b/a_fold"/>
</dbReference>
<feature type="binding site" evidence="13">
    <location>
        <position position="220"/>
    </location>
    <ligand>
        <name>[4Fe-4S] cluster</name>
        <dbReference type="ChEBI" id="CHEBI:49883"/>
    </ligand>
</feature>
<comment type="pathway">
    <text evidence="13">tRNA modification.</text>
</comment>
<evidence type="ECO:0000256" key="8">
    <source>
        <dbReference type="ARBA" id="ARBA00022840"/>
    </source>
</evidence>
<evidence type="ECO:0000256" key="5">
    <source>
        <dbReference type="ARBA" id="ARBA00022694"/>
    </source>
</evidence>
<name>A0A3S7J942_9PROT</name>
<gene>
    <name evidence="13 15" type="primary">ttcA</name>
    <name evidence="15" type="ORF">CKSOR_00045</name>
</gene>